<keyword evidence="2" id="KW-1185">Reference proteome</keyword>
<reference evidence="1" key="1">
    <citation type="submission" date="2023-06" db="EMBL/GenBank/DDBJ databases">
        <title>Genome-scale phylogeny and comparative genomics of the fungal order Sordariales.</title>
        <authorList>
            <consortium name="Lawrence Berkeley National Laboratory"/>
            <person name="Hensen N."/>
            <person name="Bonometti L."/>
            <person name="Westerberg I."/>
            <person name="Brannstrom I.O."/>
            <person name="Guillou S."/>
            <person name="Cros-Aarteil S."/>
            <person name="Calhoun S."/>
            <person name="Haridas S."/>
            <person name="Kuo A."/>
            <person name="Mondo S."/>
            <person name="Pangilinan J."/>
            <person name="Riley R."/>
            <person name="Labutti K."/>
            <person name="Andreopoulos B."/>
            <person name="Lipzen A."/>
            <person name="Chen C."/>
            <person name="Yanf M."/>
            <person name="Daum C."/>
            <person name="Ng V."/>
            <person name="Clum A."/>
            <person name="Steindorff A."/>
            <person name="Ohm R."/>
            <person name="Martin F."/>
            <person name="Silar P."/>
            <person name="Natvig D."/>
            <person name="Lalanne C."/>
            <person name="Gautier V."/>
            <person name="Ament-Velasquez S.L."/>
            <person name="Kruys A."/>
            <person name="Hutchinson M.I."/>
            <person name="Powell A.J."/>
            <person name="Barry K."/>
            <person name="Miller A.N."/>
            <person name="Grigoriev I.V."/>
            <person name="Debuchy R."/>
            <person name="Gladieux P."/>
            <person name="Thoren M.H."/>
            <person name="Johannesson H."/>
        </authorList>
    </citation>
    <scope>NUCLEOTIDE SEQUENCE</scope>
    <source>
        <strain evidence="1">SMH2532-1</strain>
    </source>
</reference>
<proteinExistence type="predicted"/>
<dbReference type="PROSITE" id="PS51257">
    <property type="entry name" value="PROKAR_LIPOPROTEIN"/>
    <property type="match status" value="1"/>
</dbReference>
<sequence>MRIAVSRRRPEGWKFGLAAMAVAAAIAVACQVVTGLASGPGLPLEWVSSNLLADSRAEDFPSLMQFQGLLSTINNKLEPIR</sequence>
<dbReference type="Proteomes" id="UP001174936">
    <property type="component" value="Unassembled WGS sequence"/>
</dbReference>
<dbReference type="AlphaFoldDB" id="A0AA39YA64"/>
<evidence type="ECO:0000313" key="1">
    <source>
        <dbReference type="EMBL" id="KAK0648887.1"/>
    </source>
</evidence>
<gene>
    <name evidence="1" type="ORF">B0T16DRAFT_122565</name>
</gene>
<name>A0AA39YA64_9PEZI</name>
<organism evidence="1 2">
    <name type="scientific">Cercophora newfieldiana</name>
    <dbReference type="NCBI Taxonomy" id="92897"/>
    <lineage>
        <taxon>Eukaryota</taxon>
        <taxon>Fungi</taxon>
        <taxon>Dikarya</taxon>
        <taxon>Ascomycota</taxon>
        <taxon>Pezizomycotina</taxon>
        <taxon>Sordariomycetes</taxon>
        <taxon>Sordariomycetidae</taxon>
        <taxon>Sordariales</taxon>
        <taxon>Lasiosphaeriaceae</taxon>
        <taxon>Cercophora</taxon>
    </lineage>
</organism>
<dbReference type="EMBL" id="JAULSV010000003">
    <property type="protein sequence ID" value="KAK0648887.1"/>
    <property type="molecule type" value="Genomic_DNA"/>
</dbReference>
<comment type="caution">
    <text evidence="1">The sequence shown here is derived from an EMBL/GenBank/DDBJ whole genome shotgun (WGS) entry which is preliminary data.</text>
</comment>
<evidence type="ECO:0000313" key="2">
    <source>
        <dbReference type="Proteomes" id="UP001174936"/>
    </source>
</evidence>
<accession>A0AA39YA64</accession>
<protein>
    <submittedName>
        <fullName evidence="1">Uncharacterized protein</fullName>
    </submittedName>
</protein>